<gene>
    <name evidence="1" type="ORF">DLJ74_19160</name>
</gene>
<proteinExistence type="predicted"/>
<protein>
    <submittedName>
        <fullName evidence="1">Uncharacterized protein</fullName>
    </submittedName>
</protein>
<dbReference type="EMBL" id="QGTD01000021">
    <property type="protein sequence ID" value="PWU66545.1"/>
    <property type="molecule type" value="Genomic_DNA"/>
</dbReference>
<keyword evidence="2" id="KW-1185">Reference proteome</keyword>
<dbReference type="AlphaFoldDB" id="A0A317KSX6"/>
<organism evidence="1 2">
    <name type="scientific">Gracilibacillus dipsosauri</name>
    <dbReference type="NCBI Taxonomy" id="178340"/>
    <lineage>
        <taxon>Bacteria</taxon>
        <taxon>Bacillati</taxon>
        <taxon>Bacillota</taxon>
        <taxon>Bacilli</taxon>
        <taxon>Bacillales</taxon>
        <taxon>Bacillaceae</taxon>
        <taxon>Gracilibacillus</taxon>
    </lineage>
</organism>
<accession>A0A317KSX6</accession>
<dbReference type="RefSeq" id="WP_109985680.1">
    <property type="nucleotide sequence ID" value="NZ_QGTD01000021.1"/>
</dbReference>
<comment type="caution">
    <text evidence="1">The sequence shown here is derived from an EMBL/GenBank/DDBJ whole genome shotgun (WGS) entry which is preliminary data.</text>
</comment>
<evidence type="ECO:0000313" key="1">
    <source>
        <dbReference type="EMBL" id="PWU66545.1"/>
    </source>
</evidence>
<dbReference type="OrthoDB" id="2614557at2"/>
<dbReference type="Proteomes" id="UP000245624">
    <property type="component" value="Unassembled WGS sequence"/>
</dbReference>
<sequence>MPTTTYSQEEVAMMMSELKVQLLPTIIEQMQLINQLPPLLTRQQFMELADVSHTKANQLFNTRGFPVTRKLGNPRVITSEFFKWLNEDIEHSKMVNLRFTATS</sequence>
<evidence type="ECO:0000313" key="2">
    <source>
        <dbReference type="Proteomes" id="UP000245624"/>
    </source>
</evidence>
<reference evidence="1 2" key="1">
    <citation type="submission" date="2018-05" db="EMBL/GenBank/DDBJ databases">
        <title>Genomic analysis of Gracilibacillus dipsosauri DD1 reveals novel features of a salt-tolerant amylase.</title>
        <authorList>
            <person name="Deutch C.E."/>
            <person name="Yang S."/>
        </authorList>
    </citation>
    <scope>NUCLEOTIDE SEQUENCE [LARGE SCALE GENOMIC DNA]</scope>
    <source>
        <strain evidence="1 2">DD1</strain>
    </source>
</reference>
<name>A0A317KSX6_9BACI</name>